<protein>
    <submittedName>
        <fullName evidence="2">Uncharacterized protein</fullName>
    </submittedName>
</protein>
<dbReference type="EMBL" id="QFMX01000004">
    <property type="protein sequence ID" value="PZO75405.1"/>
    <property type="molecule type" value="Genomic_DNA"/>
</dbReference>
<comment type="caution">
    <text evidence="2">The sequence shown here is derived from an EMBL/GenBank/DDBJ whole genome shotgun (WGS) entry which is preliminary data.</text>
</comment>
<sequence length="134" mass="14220">MLRTVVLAALIALPGMAYAQDAQVDTPPQRIRSVTLTGDQKCPKSSGGEIVVCSTLDQPYRIPKSLREDKPIAAQNQSWVNRAATMDQIGRVAGGLPDTCSAVGTGGQSGCFMQRNQAYAAERRAPASETNTTP</sequence>
<feature type="chain" id="PRO_5016043750" evidence="1">
    <location>
        <begin position="20"/>
        <end position="134"/>
    </location>
</feature>
<evidence type="ECO:0000256" key="1">
    <source>
        <dbReference type="SAM" id="SignalP"/>
    </source>
</evidence>
<evidence type="ECO:0000313" key="2">
    <source>
        <dbReference type="EMBL" id="PZO75405.1"/>
    </source>
</evidence>
<reference evidence="2 3" key="1">
    <citation type="submission" date="2017-08" db="EMBL/GenBank/DDBJ databases">
        <title>Infants hospitalized years apart are colonized by the same room-sourced microbial strains.</title>
        <authorList>
            <person name="Brooks B."/>
            <person name="Olm M.R."/>
            <person name="Firek B.A."/>
            <person name="Baker R."/>
            <person name="Thomas B.C."/>
            <person name="Morowitz M.J."/>
            <person name="Banfield J.F."/>
        </authorList>
    </citation>
    <scope>NUCLEOTIDE SEQUENCE [LARGE SCALE GENOMIC DNA]</scope>
    <source>
        <strain evidence="2">S2_018_000_R3_119</strain>
    </source>
</reference>
<name>A0A2W5AWG5_9SPHN</name>
<organism evidence="2 3">
    <name type="scientific">Sphingomonas taxi</name>
    <dbReference type="NCBI Taxonomy" id="1549858"/>
    <lineage>
        <taxon>Bacteria</taxon>
        <taxon>Pseudomonadati</taxon>
        <taxon>Pseudomonadota</taxon>
        <taxon>Alphaproteobacteria</taxon>
        <taxon>Sphingomonadales</taxon>
        <taxon>Sphingomonadaceae</taxon>
        <taxon>Sphingomonas</taxon>
    </lineage>
</organism>
<keyword evidence="1" id="KW-0732">Signal</keyword>
<dbReference type="AlphaFoldDB" id="A0A2W5AWG5"/>
<proteinExistence type="predicted"/>
<dbReference type="Proteomes" id="UP000249555">
    <property type="component" value="Unassembled WGS sequence"/>
</dbReference>
<evidence type="ECO:0000313" key="3">
    <source>
        <dbReference type="Proteomes" id="UP000249555"/>
    </source>
</evidence>
<gene>
    <name evidence="2" type="ORF">DI640_05220</name>
</gene>
<feature type="signal peptide" evidence="1">
    <location>
        <begin position="1"/>
        <end position="19"/>
    </location>
</feature>
<accession>A0A2W5AWG5</accession>